<feature type="compositionally biased region" description="Polar residues" evidence="1">
    <location>
        <begin position="253"/>
        <end position="262"/>
    </location>
</feature>
<name>A0AAP0CGD3_9ASTR</name>
<sequence>MASSGKFDLSSASPDRPLYNSAQRMSYSGASLDRSSSFCDNMENPILSSLPSMSRSTSTVTHVDVTNFFQCLRFDPKSMAVEHKFNRHGDFRRLASAVLGSPDESPSNLLKGRMPKSSPDDLKRLKAGLRDSSIKARERVKVFSETLSLINKCFPSIPSRKRSRPDALPGDRSSGLLLNRAPMGAGISKMGTQSHSLTNAFDFEQQKVEERGKSVIPNKRTRTSMVDQRVEVRPNTPARSSGNVDRDKESLRFPNSNTSQGEDCSLHIAADGWEKAKMKKKRTGIKADTALSPSSMSTKAINGHKEPKQGMHPRHLSDSMSRLNDSYGLRTGAANGIIGGVKADGPAQQSSVGMRSSIPRPEQDTALHHDRRDRSTSSEKERTHLKSVNKSSLREEFITGSPTSSTKLHGPARGPRSGPSVVPKSTVVQRATTSSDWDLVHGTNKNPGQFGSANRKRTPATRSSSPPVAQWADRRPQKISRTARRTNLVPILSNSDEVPGLDNTSDVTGSESVPGFAKRFPASSPQQCKAKGDHFPSSTLSESEESGAAEIRSRDKGKRSYEVEEKGEQNVQKMSTLVPPLRKNKMVNGEEVGDGIRRQNRTGRGFGPSRGVTPPVEKIRHVGTAKQLRTARQGFDKSESKSGRPPTRKLSDRKAYTRQKHTTFNAAADFPVGSDDGHGELLAAAKAVINPNHALSSPFWRQMEPLFGFVSDADMSNLKQQGSTQSNFSTKNPVHQDIDSSGTLINRAESRSNEPSPRHFESGTGPGEIPLCQRLLAALISEEGNDELPFSGNNDHNFNVYGSAFEFETDVGSNAFNHRSLQNYEHDGRGNFSGRKINSTLRSCKESIHSPPDHHIMSMSDSTVATGFDHSYNGLLSDPAMTSGITFSDYQYANMPLNERLLIEIQSIGLYPELVVALKIKRFKMLTISLGQPDLLHNGNEGIDEEICRLEVKHHEQVSRKNSLLDNLSESTNEARLLQEKEFEHLCMDKLTEMAYQKYMICWGPHAPKSVGNKVAKQAALGFVRRTLDRCHEFESTGKSCFTESLYKEMFHSGSSHLSDTQLDAATNSEFGKSNEKFIERVSVGPQLSPSLNNHDLYSSDAFHFSEQTIGKDENIWSSRVKKRELYLDDVVAGTSSGFGTTIINSAKGKRSERDREGKGNSLSRNGGPKIGRPTSGNAKGERKNKAKLKQKTTQLSASLNGPIGKITDQNRTFSTVPKSFNMKNNNTFKEEDEYKLLDNNIEEEPLDFSHLQLPEMDVLGEQGEDIGSWLNIDDDNILQDDDFMGLEIPMDDLSDLNMMV</sequence>
<feature type="region of interest" description="Disordered" evidence="1">
    <location>
        <begin position="1142"/>
        <end position="1210"/>
    </location>
</feature>
<feature type="compositionally biased region" description="Polar residues" evidence="1">
    <location>
        <begin position="426"/>
        <end position="436"/>
    </location>
</feature>
<evidence type="ECO:0000256" key="1">
    <source>
        <dbReference type="SAM" id="MobiDB-lite"/>
    </source>
</evidence>
<feature type="compositionally biased region" description="Polar residues" evidence="1">
    <location>
        <begin position="492"/>
        <end position="511"/>
    </location>
</feature>
<keyword evidence="3" id="KW-1185">Reference proteome</keyword>
<feature type="compositionally biased region" description="Basic and acidic residues" evidence="1">
    <location>
        <begin position="1150"/>
        <end position="1159"/>
    </location>
</feature>
<feature type="region of interest" description="Disordered" evidence="1">
    <location>
        <begin position="748"/>
        <end position="767"/>
    </location>
</feature>
<dbReference type="PANTHER" id="PTHR31115:SF3">
    <property type="entry name" value="EXPRESSED PROTEIN"/>
    <property type="match status" value="1"/>
</dbReference>
<dbReference type="Proteomes" id="UP001408789">
    <property type="component" value="Unassembled WGS sequence"/>
</dbReference>
<evidence type="ECO:0000313" key="3">
    <source>
        <dbReference type="Proteomes" id="UP001408789"/>
    </source>
</evidence>
<feature type="compositionally biased region" description="Basic and acidic residues" evidence="1">
    <location>
        <begin position="204"/>
        <end position="213"/>
    </location>
</feature>
<gene>
    <name evidence="2" type="ORF">SSX86_026680</name>
</gene>
<proteinExistence type="predicted"/>
<protein>
    <submittedName>
        <fullName evidence="2">Uncharacterized protein</fullName>
    </submittedName>
</protein>
<evidence type="ECO:0000313" key="2">
    <source>
        <dbReference type="EMBL" id="KAK9055596.1"/>
    </source>
</evidence>
<reference evidence="2 3" key="1">
    <citation type="submission" date="2024-04" db="EMBL/GenBank/DDBJ databases">
        <title>The reference genome of an endangered Asteraceae, Deinandra increscens subsp. villosa, native to the Central Coast of California.</title>
        <authorList>
            <person name="Guilliams M."/>
            <person name="Hasenstab-Lehman K."/>
            <person name="Meyer R."/>
            <person name="Mcevoy S."/>
        </authorList>
    </citation>
    <scope>NUCLEOTIDE SEQUENCE [LARGE SCALE GENOMIC DNA]</scope>
    <source>
        <tissue evidence="2">Leaf</tissue>
    </source>
</reference>
<feature type="region of interest" description="Disordered" evidence="1">
    <location>
        <begin position="289"/>
        <end position="324"/>
    </location>
</feature>
<dbReference type="EMBL" id="JBCNJP010000025">
    <property type="protein sequence ID" value="KAK9055596.1"/>
    <property type="molecule type" value="Genomic_DNA"/>
</dbReference>
<accession>A0AAP0CGD3</accession>
<feature type="region of interest" description="Disordered" evidence="1">
    <location>
        <begin position="203"/>
        <end position="263"/>
    </location>
</feature>
<feature type="region of interest" description="Disordered" evidence="1">
    <location>
        <begin position="1"/>
        <end position="20"/>
    </location>
</feature>
<feature type="compositionally biased region" description="Basic and acidic residues" evidence="1">
    <location>
        <begin position="361"/>
        <end position="384"/>
    </location>
</feature>
<feature type="region of interest" description="Disordered" evidence="1">
    <location>
        <begin position="596"/>
        <end position="655"/>
    </location>
</feature>
<dbReference type="PANTHER" id="PTHR31115">
    <property type="entry name" value="OS05G0107300 PROTEIN"/>
    <property type="match status" value="1"/>
</dbReference>
<feature type="compositionally biased region" description="Basic and acidic residues" evidence="1">
    <location>
        <begin position="748"/>
        <end position="761"/>
    </location>
</feature>
<feature type="compositionally biased region" description="Polar residues" evidence="1">
    <location>
        <begin position="443"/>
        <end position="452"/>
    </location>
</feature>
<feature type="region of interest" description="Disordered" evidence="1">
    <location>
        <begin position="339"/>
        <end position="571"/>
    </location>
</feature>
<feature type="region of interest" description="Disordered" evidence="1">
    <location>
        <begin position="155"/>
        <end position="179"/>
    </location>
</feature>
<feature type="compositionally biased region" description="Polar residues" evidence="1">
    <location>
        <begin position="291"/>
        <end position="300"/>
    </location>
</feature>
<feature type="region of interest" description="Disordered" evidence="1">
    <location>
        <begin position="718"/>
        <end position="740"/>
    </location>
</feature>
<organism evidence="2 3">
    <name type="scientific">Deinandra increscens subsp. villosa</name>
    <dbReference type="NCBI Taxonomy" id="3103831"/>
    <lineage>
        <taxon>Eukaryota</taxon>
        <taxon>Viridiplantae</taxon>
        <taxon>Streptophyta</taxon>
        <taxon>Embryophyta</taxon>
        <taxon>Tracheophyta</taxon>
        <taxon>Spermatophyta</taxon>
        <taxon>Magnoliopsida</taxon>
        <taxon>eudicotyledons</taxon>
        <taxon>Gunneridae</taxon>
        <taxon>Pentapetalae</taxon>
        <taxon>asterids</taxon>
        <taxon>campanulids</taxon>
        <taxon>Asterales</taxon>
        <taxon>Asteraceae</taxon>
        <taxon>Asteroideae</taxon>
        <taxon>Heliantheae alliance</taxon>
        <taxon>Madieae</taxon>
        <taxon>Madiinae</taxon>
        <taxon>Deinandra</taxon>
    </lineage>
</organism>
<feature type="compositionally biased region" description="Basic and acidic residues" evidence="1">
    <location>
        <begin position="551"/>
        <end position="568"/>
    </location>
</feature>
<comment type="caution">
    <text evidence="2">The sequence shown here is derived from an EMBL/GenBank/DDBJ whole genome shotgun (WGS) entry which is preliminary data.</text>
</comment>